<evidence type="ECO:0000313" key="1">
    <source>
        <dbReference type="EMBL" id="KKL72881.1"/>
    </source>
</evidence>
<gene>
    <name evidence="1" type="ORF">LCGC14_2080500</name>
</gene>
<sequence>MSKNKKEHRKGYLTAKLILFDYGWRDNIVYNAIAKQHEKEKGLAMLERLRNLFNINRFDEEEFKKRMIEMQKEAFTPTEYPKGREPVKWTKDERGKIISPFSKKVKKEVVKNG</sequence>
<reference evidence="1" key="1">
    <citation type="journal article" date="2015" name="Nature">
        <title>Complex archaea that bridge the gap between prokaryotes and eukaryotes.</title>
        <authorList>
            <person name="Spang A."/>
            <person name="Saw J.H."/>
            <person name="Jorgensen S.L."/>
            <person name="Zaremba-Niedzwiedzka K."/>
            <person name="Martijn J."/>
            <person name="Lind A.E."/>
            <person name="van Eijk R."/>
            <person name="Schleper C."/>
            <person name="Guy L."/>
            <person name="Ettema T.J."/>
        </authorList>
    </citation>
    <scope>NUCLEOTIDE SEQUENCE</scope>
</reference>
<name>A0A0F9F347_9ZZZZ</name>
<dbReference type="AlphaFoldDB" id="A0A0F9F347"/>
<organism evidence="1">
    <name type="scientific">marine sediment metagenome</name>
    <dbReference type="NCBI Taxonomy" id="412755"/>
    <lineage>
        <taxon>unclassified sequences</taxon>
        <taxon>metagenomes</taxon>
        <taxon>ecological metagenomes</taxon>
    </lineage>
</organism>
<proteinExistence type="predicted"/>
<accession>A0A0F9F347</accession>
<protein>
    <submittedName>
        <fullName evidence="1">Uncharacterized protein</fullName>
    </submittedName>
</protein>
<comment type="caution">
    <text evidence="1">The sequence shown here is derived from an EMBL/GenBank/DDBJ whole genome shotgun (WGS) entry which is preliminary data.</text>
</comment>
<dbReference type="EMBL" id="LAZR01025131">
    <property type="protein sequence ID" value="KKL72881.1"/>
    <property type="molecule type" value="Genomic_DNA"/>
</dbReference>